<reference evidence="2" key="2">
    <citation type="journal article" date="2015" name="Data Brief">
        <title>Shoot transcriptome of the giant reed, Arundo donax.</title>
        <authorList>
            <person name="Barrero R.A."/>
            <person name="Guerrero F.D."/>
            <person name="Moolhuijzen P."/>
            <person name="Goolsby J.A."/>
            <person name="Tidwell J."/>
            <person name="Bellgard S.E."/>
            <person name="Bellgard M.I."/>
        </authorList>
    </citation>
    <scope>NUCLEOTIDE SEQUENCE</scope>
    <source>
        <tissue evidence="2">Shoot tissue taken approximately 20 cm above the soil surface</tissue>
    </source>
</reference>
<sequence length="148" mass="15852">MNSNVETPSPLLSSDNISAIIPSNCSSTLNKTSKLLPTKAFDFPLAFVLTVSAVVFNFAQSVLSLRRSSVQAVSLEPGSEGKYLSLNNFARSLTEARRPLFGTSAVLGAELAITGWEPLGSSGKLFSVFTALLRRRLRLGREDITGST</sequence>
<dbReference type="AlphaFoldDB" id="A0A0A9CFX9"/>
<reference evidence="2" key="1">
    <citation type="submission" date="2014-09" db="EMBL/GenBank/DDBJ databases">
        <authorList>
            <person name="Magalhaes I.L.F."/>
            <person name="Oliveira U."/>
            <person name="Santos F.R."/>
            <person name="Vidigal T.H.D.A."/>
            <person name="Brescovit A.D."/>
            <person name="Santos A.J."/>
        </authorList>
    </citation>
    <scope>NUCLEOTIDE SEQUENCE</scope>
    <source>
        <tissue evidence="2">Shoot tissue taken approximately 20 cm above the soil surface</tissue>
    </source>
</reference>
<protein>
    <submittedName>
        <fullName evidence="2">Similar to KAK (KAKTUS)</fullName>
    </submittedName>
</protein>
<dbReference type="EMBL" id="GBRH01222701">
    <property type="protein sequence ID" value="JAD75194.1"/>
    <property type="molecule type" value="Transcribed_RNA"/>
</dbReference>
<proteinExistence type="predicted"/>
<keyword evidence="1" id="KW-0472">Membrane</keyword>
<name>A0A0A9CFX9_ARUDO</name>
<accession>A0A0A9CFX9</accession>
<keyword evidence="1" id="KW-0812">Transmembrane</keyword>
<evidence type="ECO:0000256" key="1">
    <source>
        <dbReference type="SAM" id="Phobius"/>
    </source>
</evidence>
<organism evidence="2">
    <name type="scientific">Arundo donax</name>
    <name type="common">Giant reed</name>
    <name type="synonym">Donax arundinaceus</name>
    <dbReference type="NCBI Taxonomy" id="35708"/>
    <lineage>
        <taxon>Eukaryota</taxon>
        <taxon>Viridiplantae</taxon>
        <taxon>Streptophyta</taxon>
        <taxon>Embryophyta</taxon>
        <taxon>Tracheophyta</taxon>
        <taxon>Spermatophyta</taxon>
        <taxon>Magnoliopsida</taxon>
        <taxon>Liliopsida</taxon>
        <taxon>Poales</taxon>
        <taxon>Poaceae</taxon>
        <taxon>PACMAD clade</taxon>
        <taxon>Arundinoideae</taxon>
        <taxon>Arundineae</taxon>
        <taxon>Arundo</taxon>
    </lineage>
</organism>
<feature type="transmembrane region" description="Helical" evidence="1">
    <location>
        <begin position="40"/>
        <end position="59"/>
    </location>
</feature>
<keyword evidence="1" id="KW-1133">Transmembrane helix</keyword>
<evidence type="ECO:0000313" key="2">
    <source>
        <dbReference type="EMBL" id="JAD75194.1"/>
    </source>
</evidence>